<feature type="transmembrane region" description="Helical" evidence="2">
    <location>
        <begin position="76"/>
        <end position="96"/>
    </location>
</feature>
<sequence>MTTSTAAPTTPRRVPRTVHAAEAILYAAMAALLFEVLPVPIVARLLLLFVLLGLFATLGITAQIRCWGTFIAPAITPARVTSSLFIAASVLLATWLPKDAPLVWRAAVTIALPLAFYLLSRWDDARTVELLRNRAAAHRARDAGLATCPQSPPEQQIVDSGNKPRHAR</sequence>
<keyword evidence="4" id="KW-1185">Reference proteome</keyword>
<keyword evidence="2" id="KW-1133">Transmembrane helix</keyword>
<feature type="transmembrane region" description="Helical" evidence="2">
    <location>
        <begin position="45"/>
        <end position="64"/>
    </location>
</feature>
<gene>
    <name evidence="3" type="ORF">ACFPK8_11210</name>
</gene>
<evidence type="ECO:0000256" key="1">
    <source>
        <dbReference type="SAM" id="MobiDB-lite"/>
    </source>
</evidence>
<comment type="caution">
    <text evidence="3">The sequence shown here is derived from an EMBL/GenBank/DDBJ whole genome shotgun (WGS) entry which is preliminary data.</text>
</comment>
<accession>A0ABW0FHF2</accession>
<evidence type="ECO:0000313" key="3">
    <source>
        <dbReference type="EMBL" id="MFC5298080.1"/>
    </source>
</evidence>
<evidence type="ECO:0000313" key="4">
    <source>
        <dbReference type="Proteomes" id="UP001595937"/>
    </source>
</evidence>
<evidence type="ECO:0008006" key="5">
    <source>
        <dbReference type="Google" id="ProtNLM"/>
    </source>
</evidence>
<proteinExistence type="predicted"/>
<dbReference type="RefSeq" id="WP_343924874.1">
    <property type="nucleotide sequence ID" value="NZ_BAAAIR010000043.1"/>
</dbReference>
<keyword evidence="2" id="KW-0812">Transmembrane</keyword>
<feature type="transmembrane region" description="Helical" evidence="2">
    <location>
        <begin position="20"/>
        <end position="39"/>
    </location>
</feature>
<organism evidence="3 4">
    <name type="scientific">Brachybacterium tyrofermentans</name>
    <dbReference type="NCBI Taxonomy" id="47848"/>
    <lineage>
        <taxon>Bacteria</taxon>
        <taxon>Bacillati</taxon>
        <taxon>Actinomycetota</taxon>
        <taxon>Actinomycetes</taxon>
        <taxon>Micrococcales</taxon>
        <taxon>Dermabacteraceae</taxon>
        <taxon>Brachybacterium</taxon>
    </lineage>
</organism>
<dbReference type="GeneID" id="303297994"/>
<reference evidence="4" key="1">
    <citation type="journal article" date="2019" name="Int. J. Syst. Evol. Microbiol.">
        <title>The Global Catalogue of Microorganisms (GCM) 10K type strain sequencing project: providing services to taxonomists for standard genome sequencing and annotation.</title>
        <authorList>
            <consortium name="The Broad Institute Genomics Platform"/>
            <consortium name="The Broad Institute Genome Sequencing Center for Infectious Disease"/>
            <person name="Wu L."/>
            <person name="Ma J."/>
        </authorList>
    </citation>
    <scope>NUCLEOTIDE SEQUENCE [LARGE SCALE GENOMIC DNA]</scope>
    <source>
        <strain evidence="4">CGMCC 1.16455</strain>
    </source>
</reference>
<name>A0ABW0FHF2_9MICO</name>
<feature type="region of interest" description="Disordered" evidence="1">
    <location>
        <begin position="143"/>
        <end position="168"/>
    </location>
</feature>
<dbReference type="Proteomes" id="UP001595937">
    <property type="component" value="Unassembled WGS sequence"/>
</dbReference>
<evidence type="ECO:0000256" key="2">
    <source>
        <dbReference type="SAM" id="Phobius"/>
    </source>
</evidence>
<dbReference type="EMBL" id="JBHSLN010000024">
    <property type="protein sequence ID" value="MFC5298080.1"/>
    <property type="molecule type" value="Genomic_DNA"/>
</dbReference>
<protein>
    <recommendedName>
        <fullName evidence="5">DUF1616 domain-containing protein</fullName>
    </recommendedName>
</protein>
<keyword evidence="2" id="KW-0472">Membrane</keyword>
<feature type="transmembrane region" description="Helical" evidence="2">
    <location>
        <begin position="102"/>
        <end position="119"/>
    </location>
</feature>